<dbReference type="InterPro" id="IPR000515">
    <property type="entry name" value="MetI-like"/>
</dbReference>
<keyword evidence="5 7" id="KW-1133">Transmembrane helix</keyword>
<dbReference type="GO" id="GO:0055085">
    <property type="term" value="P:transmembrane transport"/>
    <property type="evidence" value="ECO:0007669"/>
    <property type="project" value="InterPro"/>
</dbReference>
<feature type="domain" description="ABC transmembrane type-1" evidence="8">
    <location>
        <begin position="78"/>
        <end position="258"/>
    </location>
</feature>
<dbReference type="OrthoDB" id="9806809at2"/>
<dbReference type="SUPFAM" id="SSF161098">
    <property type="entry name" value="MetI-like"/>
    <property type="match status" value="1"/>
</dbReference>
<protein>
    <submittedName>
        <fullName evidence="9">NitT/TauT family transport system permease protein</fullName>
    </submittedName>
</protein>
<keyword evidence="3" id="KW-1003">Cell membrane</keyword>
<dbReference type="PANTHER" id="PTHR30151">
    <property type="entry name" value="ALKANE SULFONATE ABC TRANSPORTER-RELATED, MEMBRANE SUBUNIT"/>
    <property type="match status" value="1"/>
</dbReference>
<evidence type="ECO:0000256" key="4">
    <source>
        <dbReference type="ARBA" id="ARBA00022692"/>
    </source>
</evidence>
<comment type="similarity">
    <text evidence="7">Belongs to the binding-protein-dependent transport system permease family.</text>
</comment>
<evidence type="ECO:0000256" key="5">
    <source>
        <dbReference type="ARBA" id="ARBA00022989"/>
    </source>
</evidence>
<keyword evidence="10" id="KW-1185">Reference proteome</keyword>
<dbReference type="CDD" id="cd06261">
    <property type="entry name" value="TM_PBP2"/>
    <property type="match status" value="1"/>
</dbReference>
<evidence type="ECO:0000313" key="10">
    <source>
        <dbReference type="Proteomes" id="UP000243719"/>
    </source>
</evidence>
<feature type="transmembrane region" description="Helical" evidence="7">
    <location>
        <begin position="142"/>
        <end position="159"/>
    </location>
</feature>
<feature type="transmembrane region" description="Helical" evidence="7">
    <location>
        <begin position="85"/>
        <end position="104"/>
    </location>
</feature>
<dbReference type="Pfam" id="PF00528">
    <property type="entry name" value="BPD_transp_1"/>
    <property type="match status" value="1"/>
</dbReference>
<evidence type="ECO:0000313" key="9">
    <source>
        <dbReference type="EMBL" id="SDV46190.1"/>
    </source>
</evidence>
<evidence type="ECO:0000256" key="6">
    <source>
        <dbReference type="ARBA" id="ARBA00023136"/>
    </source>
</evidence>
<feature type="transmembrane region" description="Helical" evidence="7">
    <location>
        <begin position="21"/>
        <end position="43"/>
    </location>
</feature>
<dbReference type="Proteomes" id="UP000243719">
    <property type="component" value="Unassembled WGS sequence"/>
</dbReference>
<dbReference type="AlphaFoldDB" id="A0A1H2PIT2"/>
<dbReference type="PANTHER" id="PTHR30151:SF0">
    <property type="entry name" value="ABC TRANSPORTER PERMEASE PROTEIN MJ0413-RELATED"/>
    <property type="match status" value="1"/>
</dbReference>
<dbReference type="STRING" id="1770053.SAMN05216551_101155"/>
<evidence type="ECO:0000259" key="8">
    <source>
        <dbReference type="PROSITE" id="PS50928"/>
    </source>
</evidence>
<name>A0A1H2PIT2_9BURK</name>
<evidence type="ECO:0000256" key="1">
    <source>
        <dbReference type="ARBA" id="ARBA00004651"/>
    </source>
</evidence>
<feature type="transmembrane region" description="Helical" evidence="7">
    <location>
        <begin position="240"/>
        <end position="262"/>
    </location>
</feature>
<organism evidence="9 10">
    <name type="scientific">Chitinasiproducens palmae</name>
    <dbReference type="NCBI Taxonomy" id="1770053"/>
    <lineage>
        <taxon>Bacteria</taxon>
        <taxon>Pseudomonadati</taxon>
        <taxon>Pseudomonadota</taxon>
        <taxon>Betaproteobacteria</taxon>
        <taxon>Burkholderiales</taxon>
        <taxon>Burkholderiaceae</taxon>
        <taxon>Chitinasiproducens</taxon>
    </lineage>
</organism>
<proteinExistence type="inferred from homology"/>
<keyword evidence="6 7" id="KW-0472">Membrane</keyword>
<dbReference type="InterPro" id="IPR035906">
    <property type="entry name" value="MetI-like_sf"/>
</dbReference>
<accession>A0A1H2PIT2</accession>
<feature type="transmembrane region" description="Helical" evidence="7">
    <location>
        <begin position="188"/>
        <end position="220"/>
    </location>
</feature>
<comment type="subcellular location">
    <subcellularLocation>
        <location evidence="1 7">Cell membrane</location>
        <topology evidence="1 7">Multi-pass membrane protein</topology>
    </subcellularLocation>
</comment>
<reference evidence="10" key="1">
    <citation type="submission" date="2016-09" db="EMBL/GenBank/DDBJ databases">
        <authorList>
            <person name="Varghese N."/>
            <person name="Submissions S."/>
        </authorList>
    </citation>
    <scope>NUCLEOTIDE SEQUENCE [LARGE SCALE GENOMIC DNA]</scope>
    <source>
        <strain evidence="10">JS23</strain>
    </source>
</reference>
<sequence>MSDAVKSSLIRPTALRRRTPSLRLVTARLLPAVLYFLVLLVLWEAMARRLDSPLVPDVRAIYAQLVEITENGTAFVQIWLTFGRMALGFLLALTVALPVGIATARSRMLSRFVEPGVTLGLTVPGLVWALLCVIWFGTSLWSPVISVALGVLPSLVISVKEGIQSLSGELVEMAHVFRLKKTTVLRKIWLPVLYAFIVPGTRVGFSIAWKVIVLVEIFGMSDGVGYQLNAQFSTQNVEGVIAWTVAFWATMLVVEHLIFAPIERHANRWKKRASHEQ</sequence>
<dbReference type="PROSITE" id="PS50928">
    <property type="entry name" value="ABC_TM1"/>
    <property type="match status" value="1"/>
</dbReference>
<dbReference type="RefSeq" id="WP_091903585.1">
    <property type="nucleotide sequence ID" value="NZ_FNLO01000001.1"/>
</dbReference>
<evidence type="ECO:0000256" key="7">
    <source>
        <dbReference type="RuleBase" id="RU363032"/>
    </source>
</evidence>
<feature type="transmembrane region" description="Helical" evidence="7">
    <location>
        <begin position="116"/>
        <end position="136"/>
    </location>
</feature>
<dbReference type="Gene3D" id="1.10.3720.10">
    <property type="entry name" value="MetI-like"/>
    <property type="match status" value="1"/>
</dbReference>
<evidence type="ECO:0000256" key="2">
    <source>
        <dbReference type="ARBA" id="ARBA00022448"/>
    </source>
</evidence>
<dbReference type="EMBL" id="FNLO01000001">
    <property type="protein sequence ID" value="SDV46190.1"/>
    <property type="molecule type" value="Genomic_DNA"/>
</dbReference>
<dbReference type="GO" id="GO:0005886">
    <property type="term" value="C:plasma membrane"/>
    <property type="evidence" value="ECO:0007669"/>
    <property type="project" value="UniProtKB-SubCell"/>
</dbReference>
<gene>
    <name evidence="9" type="ORF">SAMN05216551_101155</name>
</gene>
<keyword evidence="4 7" id="KW-0812">Transmembrane</keyword>
<keyword evidence="2 7" id="KW-0813">Transport</keyword>
<evidence type="ECO:0000256" key="3">
    <source>
        <dbReference type="ARBA" id="ARBA00022475"/>
    </source>
</evidence>